<gene>
    <name evidence="2" type="ORF">PFL603g_01839</name>
</gene>
<protein>
    <submittedName>
        <fullName evidence="2">Uncharacterized protein</fullName>
    </submittedName>
</protein>
<evidence type="ECO:0000313" key="3">
    <source>
        <dbReference type="Proteomes" id="UP000063434"/>
    </source>
</evidence>
<accession>A0A109KY38</accession>
<evidence type="ECO:0000313" key="2">
    <source>
        <dbReference type="EMBL" id="KWV77497.1"/>
    </source>
</evidence>
<name>A0A109KY38_PSEFL</name>
<proteinExistence type="predicted"/>
<sequence length="189" mass="19459">MVSLIVVVAPLPATSSFSKLPPLVSVILTVWVLLSMNTSSVGAGTVTVPTVSPALMVMLEPLSSFSVTSVPALLESVAVYVICPPSLTALGAVSVTVVMLSVPGVSVTVVLTGVVPGARFSKCSPPVTPLIAVVTVWSPLYTSSGARTETLPLDWFTPIVMVWPLSKVTVSGLLMLVTGAPFLSTRLAV</sequence>
<organism evidence="2 3">
    <name type="scientific">Pseudomonas fluorescens</name>
    <dbReference type="NCBI Taxonomy" id="294"/>
    <lineage>
        <taxon>Bacteria</taxon>
        <taxon>Pseudomonadati</taxon>
        <taxon>Pseudomonadota</taxon>
        <taxon>Gammaproteobacteria</taxon>
        <taxon>Pseudomonadales</taxon>
        <taxon>Pseudomonadaceae</taxon>
        <taxon>Pseudomonas</taxon>
    </lineage>
</organism>
<feature type="transmembrane region" description="Helical" evidence="1">
    <location>
        <begin position="28"/>
        <end position="50"/>
    </location>
</feature>
<keyword evidence="1" id="KW-1133">Transmembrane helix</keyword>
<evidence type="ECO:0000256" key="1">
    <source>
        <dbReference type="SAM" id="Phobius"/>
    </source>
</evidence>
<dbReference type="EMBL" id="LCYC01000026">
    <property type="protein sequence ID" value="KWV77497.1"/>
    <property type="molecule type" value="Genomic_DNA"/>
</dbReference>
<dbReference type="Proteomes" id="UP000063434">
    <property type="component" value="Unassembled WGS sequence"/>
</dbReference>
<comment type="caution">
    <text evidence="2">The sequence shown here is derived from an EMBL/GenBank/DDBJ whole genome shotgun (WGS) entry which is preliminary data.</text>
</comment>
<feature type="transmembrane region" description="Helical" evidence="1">
    <location>
        <begin position="88"/>
        <end position="111"/>
    </location>
</feature>
<dbReference type="AlphaFoldDB" id="A0A109KY38"/>
<keyword evidence="1" id="KW-0472">Membrane</keyword>
<feature type="transmembrane region" description="Helical" evidence="1">
    <location>
        <begin position="161"/>
        <end position="183"/>
    </location>
</feature>
<reference evidence="2 3" key="1">
    <citation type="submission" date="2015-05" db="EMBL/GenBank/DDBJ databases">
        <title>A genomic and transcriptomic approach to investigate the blue pigment phenotype in Pseudomonas fluorescens.</title>
        <authorList>
            <person name="Andreani N.A."/>
            <person name="Cardazzo B."/>
        </authorList>
    </citation>
    <scope>NUCLEOTIDE SEQUENCE [LARGE SCALE GENOMIC DNA]</scope>
    <source>
        <strain evidence="2 3">Ps_40</strain>
    </source>
</reference>
<keyword evidence="1" id="KW-0812">Transmembrane</keyword>
<feature type="transmembrane region" description="Helical" evidence="1">
    <location>
        <begin position="62"/>
        <end position="82"/>
    </location>
</feature>